<feature type="transmembrane region" description="Helical" evidence="1">
    <location>
        <begin position="51"/>
        <end position="74"/>
    </location>
</feature>
<organism evidence="2 3">
    <name type="scientific">Micromonospora cremea</name>
    <dbReference type="NCBI Taxonomy" id="709881"/>
    <lineage>
        <taxon>Bacteria</taxon>
        <taxon>Bacillati</taxon>
        <taxon>Actinomycetota</taxon>
        <taxon>Actinomycetes</taxon>
        <taxon>Micromonosporales</taxon>
        <taxon>Micromonosporaceae</taxon>
        <taxon>Micromonospora</taxon>
    </lineage>
</organism>
<reference evidence="3" key="1">
    <citation type="submission" date="2016-12" db="EMBL/GenBank/DDBJ databases">
        <authorList>
            <person name="Varghese N."/>
            <person name="Submissions S."/>
        </authorList>
    </citation>
    <scope>NUCLEOTIDE SEQUENCE [LARGE SCALE GENOMIC DNA]</scope>
    <source>
        <strain evidence="3">DSM 45599</strain>
    </source>
</reference>
<feature type="transmembrane region" description="Helical" evidence="1">
    <location>
        <begin position="145"/>
        <end position="165"/>
    </location>
</feature>
<sequence length="400" mass="42269">MSEGGDARLLRSETGLQRATFLELSLDLVLVFALTRISARLITDFTGGQRGVLAGLGQALLLFLALWAVWSLTVWSTSWLNPEAPIVQTVIIMTLTGAMVMAVAVPDGFGARASLFAVTYVTLQIGRVVYFHIAGHGQPDQRQTVRVLIWLGSSAPLWIVGGLVEEGVVRGSLWTAAVLVDYVGLFLGWPTPRLGAQPIGGQAIGAEHLAERYQQFLLIALGEAIFVIGLAFSGSEFHPAQIGGFALALATTVLLWRIYFHLAGGVLGTAISRSRNASRLATDMAFAHLVMIAGIVLTGVGFELFITEPLENLAPPWLIAVLGGPALFLAGRSALEFQAFGRVSRSRAAGLLALGLLAPATLHLPPIATGAAAAVVLRGVAGADTRRSHRQPAEQPAPPV</sequence>
<feature type="transmembrane region" description="Helical" evidence="1">
    <location>
        <begin position="86"/>
        <end position="105"/>
    </location>
</feature>
<protein>
    <submittedName>
        <fullName evidence="2">Low temperature requirement protein LtrA</fullName>
    </submittedName>
</protein>
<proteinExistence type="predicted"/>
<dbReference type="PANTHER" id="PTHR36840">
    <property type="entry name" value="BLL5714 PROTEIN"/>
    <property type="match status" value="1"/>
</dbReference>
<keyword evidence="1" id="KW-1133">Transmembrane helix</keyword>
<evidence type="ECO:0000313" key="2">
    <source>
        <dbReference type="EMBL" id="SIM44867.1"/>
    </source>
</evidence>
<name>A0A1N5T9W2_9ACTN</name>
<dbReference type="Proteomes" id="UP000185124">
    <property type="component" value="Unassembled WGS sequence"/>
</dbReference>
<feature type="transmembrane region" description="Helical" evidence="1">
    <location>
        <begin position="240"/>
        <end position="259"/>
    </location>
</feature>
<dbReference type="OrthoDB" id="3403309at2"/>
<dbReference type="PANTHER" id="PTHR36840:SF1">
    <property type="entry name" value="BLL5714 PROTEIN"/>
    <property type="match status" value="1"/>
</dbReference>
<keyword evidence="3" id="KW-1185">Reference proteome</keyword>
<keyword evidence="1" id="KW-0472">Membrane</keyword>
<dbReference type="EMBL" id="FSQT01000001">
    <property type="protein sequence ID" value="SIM44867.1"/>
    <property type="molecule type" value="Genomic_DNA"/>
</dbReference>
<dbReference type="InterPro" id="IPR010640">
    <property type="entry name" value="Low_temperature_requirement_A"/>
</dbReference>
<feature type="transmembrane region" description="Helical" evidence="1">
    <location>
        <begin position="314"/>
        <end position="335"/>
    </location>
</feature>
<feature type="transmembrane region" description="Helical" evidence="1">
    <location>
        <begin position="171"/>
        <end position="189"/>
    </location>
</feature>
<feature type="transmembrane region" description="Helical" evidence="1">
    <location>
        <begin position="111"/>
        <end position="133"/>
    </location>
</feature>
<feature type="transmembrane region" description="Helical" evidence="1">
    <location>
        <begin position="216"/>
        <end position="234"/>
    </location>
</feature>
<feature type="transmembrane region" description="Helical" evidence="1">
    <location>
        <begin position="21"/>
        <end position="39"/>
    </location>
</feature>
<dbReference type="RefSeq" id="WP_074307716.1">
    <property type="nucleotide sequence ID" value="NZ_FSQT01000001.1"/>
</dbReference>
<dbReference type="AlphaFoldDB" id="A0A1N5T9W2"/>
<gene>
    <name evidence="2" type="ORF">SAMN04489832_0035</name>
</gene>
<evidence type="ECO:0000256" key="1">
    <source>
        <dbReference type="SAM" id="Phobius"/>
    </source>
</evidence>
<feature type="transmembrane region" description="Helical" evidence="1">
    <location>
        <begin position="280"/>
        <end position="302"/>
    </location>
</feature>
<evidence type="ECO:0000313" key="3">
    <source>
        <dbReference type="Proteomes" id="UP000185124"/>
    </source>
</evidence>
<keyword evidence="1" id="KW-0812">Transmembrane</keyword>
<dbReference type="Pfam" id="PF06772">
    <property type="entry name" value="LtrA"/>
    <property type="match status" value="1"/>
</dbReference>
<accession>A0A1N5T9W2</accession>